<dbReference type="SMART" id="SM00829">
    <property type="entry name" value="PKS_ER"/>
    <property type="match status" value="1"/>
</dbReference>
<evidence type="ECO:0000256" key="2">
    <source>
        <dbReference type="ARBA" id="ARBA00008072"/>
    </source>
</evidence>
<evidence type="ECO:0000256" key="4">
    <source>
        <dbReference type="ARBA" id="ARBA00022833"/>
    </source>
</evidence>
<dbReference type="PANTHER" id="PTHR43350">
    <property type="entry name" value="NAD-DEPENDENT ALCOHOL DEHYDROGENASE"/>
    <property type="match status" value="1"/>
</dbReference>
<comment type="caution">
    <text evidence="7">The sequence shown here is derived from an EMBL/GenBank/DDBJ whole genome shotgun (WGS) entry which is preliminary data.</text>
</comment>
<dbReference type="InterPro" id="IPR013154">
    <property type="entry name" value="ADH-like_N"/>
</dbReference>
<protein>
    <submittedName>
        <fullName evidence="7">Threonine dehydrogenase-like Zn-dependent dehydrogenase</fullName>
    </submittedName>
</protein>
<sequence length="351" mass="36997">MQTVQAWFQAGDGVVVTEGKLDQPGPDEVLIAPAFSYLSAGTELVSLRAYRSAAPDERPPAQPGYSQAGTVLAVGERVDRIAVGDRVVAIGAGAYHASRTLVARNLVVPLPDQVDLADAATMAMCCFALEAVHKSAARIGQSVIVFGAGMMGQLAARLYRIGGARVAIMDSEPYRLSLVPSGIATFSTDDHGWSGLAAWAKPYGIEHACVAFGGDASETIERLKLIMATAPDGVPHGRIVFPGGARATLLMASNLGNIEFLSSAKAGPGYRDPAYESGVDYPAVYVGSPVRRNVETLLDLISRPADDPGRLDLTGLITHRFPISEAPDGYRLVEESPGEAMAVLFSYPDPD</sequence>
<dbReference type="EMBL" id="JACCBU010000001">
    <property type="protein sequence ID" value="NYE69843.1"/>
    <property type="molecule type" value="Genomic_DNA"/>
</dbReference>
<evidence type="ECO:0000313" key="8">
    <source>
        <dbReference type="Proteomes" id="UP000569914"/>
    </source>
</evidence>
<dbReference type="SUPFAM" id="SSF51735">
    <property type="entry name" value="NAD(P)-binding Rossmann-fold domains"/>
    <property type="match status" value="1"/>
</dbReference>
<dbReference type="GO" id="GO:0046872">
    <property type="term" value="F:metal ion binding"/>
    <property type="evidence" value="ECO:0007669"/>
    <property type="project" value="UniProtKB-KW"/>
</dbReference>
<dbReference type="Pfam" id="PF08240">
    <property type="entry name" value="ADH_N"/>
    <property type="match status" value="1"/>
</dbReference>
<dbReference type="SUPFAM" id="SSF50129">
    <property type="entry name" value="GroES-like"/>
    <property type="match status" value="1"/>
</dbReference>
<keyword evidence="5" id="KW-0560">Oxidoreductase</keyword>
<comment type="cofactor">
    <cofactor evidence="1">
        <name>Zn(2+)</name>
        <dbReference type="ChEBI" id="CHEBI:29105"/>
    </cofactor>
</comment>
<gene>
    <name evidence="7" type="ORF">BKA15_001172</name>
</gene>
<dbReference type="RefSeq" id="WP_179748875.1">
    <property type="nucleotide sequence ID" value="NZ_JACCBU010000001.1"/>
</dbReference>
<dbReference type="InterPro" id="IPR020843">
    <property type="entry name" value="ER"/>
</dbReference>
<evidence type="ECO:0000256" key="5">
    <source>
        <dbReference type="ARBA" id="ARBA00023002"/>
    </source>
</evidence>
<dbReference type="InterPro" id="IPR011032">
    <property type="entry name" value="GroES-like_sf"/>
</dbReference>
<evidence type="ECO:0000256" key="3">
    <source>
        <dbReference type="ARBA" id="ARBA00022723"/>
    </source>
</evidence>
<evidence type="ECO:0000256" key="1">
    <source>
        <dbReference type="ARBA" id="ARBA00001947"/>
    </source>
</evidence>
<dbReference type="Gene3D" id="3.90.180.10">
    <property type="entry name" value="Medium-chain alcohol dehydrogenases, catalytic domain"/>
    <property type="match status" value="2"/>
</dbReference>
<feature type="domain" description="Enoyl reductase (ER)" evidence="6">
    <location>
        <begin position="11"/>
        <end position="344"/>
    </location>
</feature>
<name>A0A7Y9I3Z3_9ACTN</name>
<evidence type="ECO:0000313" key="7">
    <source>
        <dbReference type="EMBL" id="NYE69843.1"/>
    </source>
</evidence>
<dbReference type="AlphaFoldDB" id="A0A7Y9I3Z3"/>
<accession>A0A7Y9I3Z3</accession>
<organism evidence="7 8">
    <name type="scientific">Microlunatus parietis</name>
    <dbReference type="NCBI Taxonomy" id="682979"/>
    <lineage>
        <taxon>Bacteria</taxon>
        <taxon>Bacillati</taxon>
        <taxon>Actinomycetota</taxon>
        <taxon>Actinomycetes</taxon>
        <taxon>Propionibacteriales</taxon>
        <taxon>Propionibacteriaceae</taxon>
        <taxon>Microlunatus</taxon>
    </lineage>
</organism>
<dbReference type="CDD" id="cd08255">
    <property type="entry name" value="2-desacetyl-2-hydroxyethyl_bacteriochlorophyllide_like"/>
    <property type="match status" value="1"/>
</dbReference>
<proteinExistence type="inferred from homology"/>
<dbReference type="Gene3D" id="3.40.50.720">
    <property type="entry name" value="NAD(P)-binding Rossmann-like Domain"/>
    <property type="match status" value="1"/>
</dbReference>
<comment type="similarity">
    <text evidence="2">Belongs to the zinc-containing alcohol dehydrogenase family.</text>
</comment>
<reference evidence="7 8" key="1">
    <citation type="submission" date="2020-07" db="EMBL/GenBank/DDBJ databases">
        <title>Sequencing the genomes of 1000 actinobacteria strains.</title>
        <authorList>
            <person name="Klenk H.-P."/>
        </authorList>
    </citation>
    <scope>NUCLEOTIDE SEQUENCE [LARGE SCALE GENOMIC DNA]</scope>
    <source>
        <strain evidence="7 8">DSM 22083</strain>
    </source>
</reference>
<evidence type="ECO:0000259" key="6">
    <source>
        <dbReference type="SMART" id="SM00829"/>
    </source>
</evidence>
<dbReference type="Proteomes" id="UP000569914">
    <property type="component" value="Unassembled WGS sequence"/>
</dbReference>
<dbReference type="InterPro" id="IPR036291">
    <property type="entry name" value="NAD(P)-bd_dom_sf"/>
</dbReference>
<dbReference type="PANTHER" id="PTHR43350:SF19">
    <property type="entry name" value="D-GULOSIDE 3-DEHYDROGENASE"/>
    <property type="match status" value="1"/>
</dbReference>
<dbReference type="GO" id="GO:0016491">
    <property type="term" value="F:oxidoreductase activity"/>
    <property type="evidence" value="ECO:0007669"/>
    <property type="project" value="UniProtKB-KW"/>
</dbReference>
<keyword evidence="8" id="KW-1185">Reference proteome</keyword>
<keyword evidence="3" id="KW-0479">Metal-binding</keyword>
<keyword evidence="4" id="KW-0862">Zinc</keyword>